<feature type="domain" description="OmpR/PhoB-type" evidence="9">
    <location>
        <begin position="130"/>
        <end position="227"/>
    </location>
</feature>
<keyword evidence="3" id="KW-0805">Transcription regulation</keyword>
<dbReference type="PANTHER" id="PTHR48111:SF22">
    <property type="entry name" value="REGULATOR OF RPOS"/>
    <property type="match status" value="1"/>
</dbReference>
<evidence type="ECO:0000259" key="8">
    <source>
        <dbReference type="PROSITE" id="PS50110"/>
    </source>
</evidence>
<feature type="modified residue" description="4-aspartylphosphate" evidence="6">
    <location>
        <position position="57"/>
    </location>
</feature>
<dbReference type="Pfam" id="PF00072">
    <property type="entry name" value="Response_reg"/>
    <property type="match status" value="1"/>
</dbReference>
<feature type="DNA-binding region" description="OmpR/PhoB-type" evidence="7">
    <location>
        <begin position="130"/>
        <end position="227"/>
    </location>
</feature>
<dbReference type="PATRIC" id="fig|1268072.3.peg.559"/>
<organism evidence="10 11">
    <name type="scientific">Paenibacillus sabinae T27</name>
    <dbReference type="NCBI Taxonomy" id="1268072"/>
    <lineage>
        <taxon>Bacteria</taxon>
        <taxon>Bacillati</taxon>
        <taxon>Bacillota</taxon>
        <taxon>Bacilli</taxon>
        <taxon>Bacillales</taxon>
        <taxon>Paenibacillaceae</taxon>
        <taxon>Paenibacillus</taxon>
    </lineage>
</organism>
<dbReference type="Proteomes" id="UP000019772">
    <property type="component" value="Chromosome"/>
</dbReference>
<feature type="domain" description="Response regulatory" evidence="8">
    <location>
        <begin position="8"/>
        <end position="122"/>
    </location>
</feature>
<evidence type="ECO:0000256" key="3">
    <source>
        <dbReference type="ARBA" id="ARBA00023015"/>
    </source>
</evidence>
<dbReference type="PROSITE" id="PS50110">
    <property type="entry name" value="RESPONSE_REGULATORY"/>
    <property type="match status" value="1"/>
</dbReference>
<dbReference type="Pfam" id="PF00486">
    <property type="entry name" value="Trans_reg_C"/>
    <property type="match status" value="1"/>
</dbReference>
<dbReference type="GO" id="GO:0000976">
    <property type="term" value="F:transcription cis-regulatory region binding"/>
    <property type="evidence" value="ECO:0007669"/>
    <property type="project" value="TreeGrafter"/>
</dbReference>
<dbReference type="HOGENOM" id="CLU_000445_30_1_9"/>
<evidence type="ECO:0000256" key="6">
    <source>
        <dbReference type="PROSITE-ProRule" id="PRU00169"/>
    </source>
</evidence>
<dbReference type="AlphaFoldDB" id="X4ZUI8"/>
<evidence type="ECO:0000256" key="5">
    <source>
        <dbReference type="ARBA" id="ARBA00023163"/>
    </source>
</evidence>
<dbReference type="InterPro" id="IPR039420">
    <property type="entry name" value="WalR-like"/>
</dbReference>
<evidence type="ECO:0000313" key="10">
    <source>
        <dbReference type="EMBL" id="AHV95469.1"/>
    </source>
</evidence>
<dbReference type="FunFam" id="3.40.50.2300:FF:000001">
    <property type="entry name" value="DNA-binding response regulator PhoB"/>
    <property type="match status" value="1"/>
</dbReference>
<dbReference type="GO" id="GO:0000156">
    <property type="term" value="F:phosphorelay response regulator activity"/>
    <property type="evidence" value="ECO:0007669"/>
    <property type="project" value="TreeGrafter"/>
</dbReference>
<dbReference type="Gene3D" id="3.40.50.2300">
    <property type="match status" value="1"/>
</dbReference>
<dbReference type="STRING" id="1268072.PSAB_02665"/>
<keyword evidence="4 7" id="KW-0238">DNA-binding</keyword>
<dbReference type="InterPro" id="IPR001867">
    <property type="entry name" value="OmpR/PhoB-type_DNA-bd"/>
</dbReference>
<dbReference type="InterPro" id="IPR036388">
    <property type="entry name" value="WH-like_DNA-bd_sf"/>
</dbReference>
<dbReference type="Gene3D" id="6.10.250.690">
    <property type="match status" value="1"/>
</dbReference>
<dbReference type="PROSITE" id="PS51755">
    <property type="entry name" value="OMPR_PHOB"/>
    <property type="match status" value="1"/>
</dbReference>
<dbReference type="eggNOG" id="COG0745">
    <property type="taxonomic scope" value="Bacteria"/>
</dbReference>
<reference evidence="10 11" key="1">
    <citation type="journal article" date="2014" name="PLoS Genet.">
        <title>Comparative Genomic Analysis of N2-Fixing and Non-N2-Fixing Paenibacillus spp.: Organization, Evolution and Expression of the Nitrogen Fixation Genes.</title>
        <authorList>
            <person name="Xie J.B."/>
            <person name="Du Z."/>
            <person name="Bai L."/>
            <person name="Tian C."/>
            <person name="Zhang Y."/>
            <person name="Xie J.Y."/>
            <person name="Wang T."/>
            <person name="Liu X."/>
            <person name="Chen X."/>
            <person name="Cheng Q."/>
            <person name="Chen S."/>
            <person name="Li J."/>
        </authorList>
    </citation>
    <scope>NUCLEOTIDE SEQUENCE [LARGE SCALE GENOMIC DNA]</scope>
    <source>
        <strain evidence="10 11">T27</strain>
    </source>
</reference>
<evidence type="ECO:0000256" key="1">
    <source>
        <dbReference type="ARBA" id="ARBA00022553"/>
    </source>
</evidence>
<dbReference type="OrthoDB" id="9790442at2"/>
<dbReference type="SUPFAM" id="SSF52172">
    <property type="entry name" value="CheY-like"/>
    <property type="match status" value="1"/>
</dbReference>
<dbReference type="PANTHER" id="PTHR48111">
    <property type="entry name" value="REGULATOR OF RPOS"/>
    <property type="match status" value="1"/>
</dbReference>
<dbReference type="SMART" id="SM00862">
    <property type="entry name" value="Trans_reg_C"/>
    <property type="match status" value="1"/>
</dbReference>
<dbReference type="CDD" id="cd00383">
    <property type="entry name" value="trans_reg_C"/>
    <property type="match status" value="1"/>
</dbReference>
<keyword evidence="5" id="KW-0804">Transcription</keyword>
<evidence type="ECO:0000313" key="11">
    <source>
        <dbReference type="Proteomes" id="UP000019772"/>
    </source>
</evidence>
<protein>
    <submittedName>
        <fullName evidence="10">Response regulator</fullName>
    </submittedName>
</protein>
<gene>
    <name evidence="10" type="ORF">PSAB_02665</name>
</gene>
<keyword evidence="1 6" id="KW-0597">Phosphoprotein</keyword>
<evidence type="ECO:0000256" key="2">
    <source>
        <dbReference type="ARBA" id="ARBA00023012"/>
    </source>
</evidence>
<dbReference type="GO" id="GO:0032993">
    <property type="term" value="C:protein-DNA complex"/>
    <property type="evidence" value="ECO:0007669"/>
    <property type="project" value="TreeGrafter"/>
</dbReference>
<dbReference type="Gene3D" id="1.10.10.10">
    <property type="entry name" value="Winged helix-like DNA-binding domain superfamily/Winged helix DNA-binding domain"/>
    <property type="match status" value="1"/>
</dbReference>
<dbReference type="CDD" id="cd17574">
    <property type="entry name" value="REC_OmpR"/>
    <property type="match status" value="1"/>
</dbReference>
<name>X4ZUI8_9BACL</name>
<dbReference type="GO" id="GO:0006355">
    <property type="term" value="P:regulation of DNA-templated transcription"/>
    <property type="evidence" value="ECO:0007669"/>
    <property type="project" value="InterPro"/>
</dbReference>
<evidence type="ECO:0000259" key="9">
    <source>
        <dbReference type="PROSITE" id="PS51755"/>
    </source>
</evidence>
<keyword evidence="2" id="KW-0902">Two-component regulatory system</keyword>
<evidence type="ECO:0000256" key="7">
    <source>
        <dbReference type="PROSITE-ProRule" id="PRU01091"/>
    </source>
</evidence>
<keyword evidence="11" id="KW-1185">Reference proteome</keyword>
<proteinExistence type="predicted"/>
<dbReference type="EMBL" id="CP004078">
    <property type="protein sequence ID" value="AHV95469.1"/>
    <property type="molecule type" value="Genomic_DNA"/>
</dbReference>
<dbReference type="GO" id="GO:0005829">
    <property type="term" value="C:cytosol"/>
    <property type="evidence" value="ECO:0007669"/>
    <property type="project" value="TreeGrafter"/>
</dbReference>
<dbReference type="SMART" id="SM00448">
    <property type="entry name" value="REC"/>
    <property type="match status" value="1"/>
</dbReference>
<sequence>MKAHLGIRLLLVDDEPHILQFLELGLINEGFDIRTAPDGLSALEIAAEFKPHVAILDIMMPGMDGFEVCRVLRDEEPDIAVIMLTAKDEVDDRVKGLSLGADDYMVKPFSFEELLARIQARLRNRFPGLLGEVRCGPFRIDGRRKEIRFRDSVLELSPTEYELLQYMVINHGLVLSKPMILDKVWGYDFGGEENIVEVYIRSLREKLGDKEHRIIRTLRGAGYRVDLL</sequence>
<dbReference type="InterPro" id="IPR001789">
    <property type="entry name" value="Sig_transdc_resp-reg_receiver"/>
</dbReference>
<dbReference type="KEGG" id="psab:PSAB_02665"/>
<dbReference type="InterPro" id="IPR011006">
    <property type="entry name" value="CheY-like_superfamily"/>
</dbReference>
<accession>X4ZUI8</accession>
<evidence type="ECO:0000256" key="4">
    <source>
        <dbReference type="ARBA" id="ARBA00023125"/>
    </source>
</evidence>
<dbReference type="RefSeq" id="WP_025333062.1">
    <property type="nucleotide sequence ID" value="NZ_CP004078.1"/>
</dbReference>